<feature type="compositionally biased region" description="Polar residues" evidence="1">
    <location>
        <begin position="1584"/>
        <end position="1616"/>
    </location>
</feature>
<dbReference type="GO" id="GO:0031499">
    <property type="term" value="C:TRAMP complex"/>
    <property type="evidence" value="ECO:0007669"/>
    <property type="project" value="TreeGrafter"/>
</dbReference>
<proteinExistence type="predicted"/>
<feature type="region of interest" description="Disordered" evidence="1">
    <location>
        <begin position="2145"/>
        <end position="2167"/>
    </location>
</feature>
<feature type="region of interest" description="Disordered" evidence="1">
    <location>
        <begin position="155"/>
        <end position="201"/>
    </location>
</feature>
<feature type="compositionally biased region" description="Basic residues" evidence="1">
    <location>
        <begin position="170"/>
        <end position="182"/>
    </location>
</feature>
<feature type="region of interest" description="Disordered" evidence="1">
    <location>
        <begin position="2247"/>
        <end position="2269"/>
    </location>
</feature>
<feature type="region of interest" description="Disordered" evidence="1">
    <location>
        <begin position="1924"/>
        <end position="2090"/>
    </location>
</feature>
<feature type="region of interest" description="Disordered" evidence="1">
    <location>
        <begin position="435"/>
        <end position="529"/>
    </location>
</feature>
<feature type="compositionally biased region" description="Basic and acidic residues" evidence="1">
    <location>
        <begin position="2019"/>
        <end position="2037"/>
    </location>
</feature>
<feature type="compositionally biased region" description="Low complexity" evidence="1">
    <location>
        <begin position="1210"/>
        <end position="1219"/>
    </location>
</feature>
<accession>A0A7S4K8F7</accession>
<feature type="region of interest" description="Disordered" evidence="1">
    <location>
        <begin position="1566"/>
        <end position="1616"/>
    </location>
</feature>
<feature type="region of interest" description="Disordered" evidence="1">
    <location>
        <begin position="1030"/>
        <end position="1076"/>
    </location>
</feature>
<reference evidence="2" key="1">
    <citation type="submission" date="2021-01" db="EMBL/GenBank/DDBJ databases">
        <authorList>
            <person name="Corre E."/>
            <person name="Pelletier E."/>
            <person name="Niang G."/>
            <person name="Scheremetjew M."/>
            <person name="Finn R."/>
            <person name="Kale V."/>
            <person name="Holt S."/>
            <person name="Cochrane G."/>
            <person name="Meng A."/>
            <person name="Brown T."/>
            <person name="Cohen L."/>
        </authorList>
    </citation>
    <scope>NUCLEOTIDE SEQUENCE</scope>
    <source>
        <strain evidence="2">Isolate 1302-5</strain>
    </source>
</reference>
<feature type="compositionally biased region" description="Low complexity" evidence="1">
    <location>
        <begin position="1127"/>
        <end position="1136"/>
    </location>
</feature>
<feature type="compositionally biased region" description="Low complexity" evidence="1">
    <location>
        <begin position="1450"/>
        <end position="1462"/>
    </location>
</feature>
<dbReference type="SUPFAM" id="SSF81301">
    <property type="entry name" value="Nucleotidyltransferase"/>
    <property type="match status" value="1"/>
</dbReference>
<feature type="region of interest" description="Disordered" evidence="1">
    <location>
        <begin position="2286"/>
        <end position="2328"/>
    </location>
</feature>
<gene>
    <name evidence="2" type="ORF">OAUR00152_LOCUS40956</name>
</gene>
<feature type="compositionally biased region" description="Polar residues" evidence="1">
    <location>
        <begin position="1181"/>
        <end position="1192"/>
    </location>
</feature>
<dbReference type="Gene3D" id="3.30.460.10">
    <property type="entry name" value="Beta Polymerase, domain 2"/>
    <property type="match status" value="1"/>
</dbReference>
<evidence type="ECO:0000256" key="1">
    <source>
        <dbReference type="SAM" id="MobiDB-lite"/>
    </source>
</evidence>
<feature type="compositionally biased region" description="Polar residues" evidence="1">
    <location>
        <begin position="1986"/>
        <end position="1995"/>
    </location>
</feature>
<feature type="region of interest" description="Disordered" evidence="1">
    <location>
        <begin position="1090"/>
        <end position="1310"/>
    </location>
</feature>
<feature type="region of interest" description="Disordered" evidence="1">
    <location>
        <begin position="780"/>
        <end position="893"/>
    </location>
</feature>
<feature type="compositionally biased region" description="Polar residues" evidence="1">
    <location>
        <begin position="1164"/>
        <end position="1173"/>
    </location>
</feature>
<dbReference type="InterPro" id="IPR045862">
    <property type="entry name" value="Trf4-like"/>
</dbReference>
<dbReference type="GO" id="GO:1990817">
    <property type="term" value="F:poly(A) RNA polymerase activity"/>
    <property type="evidence" value="ECO:0007669"/>
    <property type="project" value="InterPro"/>
</dbReference>
<feature type="region of interest" description="Disordered" evidence="1">
    <location>
        <begin position="1397"/>
        <end position="1462"/>
    </location>
</feature>
<dbReference type="GO" id="GO:0003729">
    <property type="term" value="F:mRNA binding"/>
    <property type="evidence" value="ECO:0007669"/>
    <property type="project" value="TreeGrafter"/>
</dbReference>
<feature type="compositionally biased region" description="Low complexity" evidence="1">
    <location>
        <begin position="951"/>
        <end position="969"/>
    </location>
</feature>
<dbReference type="SUPFAM" id="SSF81631">
    <property type="entry name" value="PAP/OAS1 substrate-binding domain"/>
    <property type="match status" value="1"/>
</dbReference>
<feature type="compositionally biased region" description="Basic and acidic residues" evidence="1">
    <location>
        <begin position="860"/>
        <end position="874"/>
    </location>
</feature>
<evidence type="ECO:0000313" key="2">
    <source>
        <dbReference type="EMBL" id="CAE2287024.1"/>
    </source>
</evidence>
<dbReference type="PANTHER" id="PTHR23092:SF15">
    <property type="entry name" value="INACTIVE NON-CANONICAL POLY(A) RNA POLYMERASE PROTEIN TRF4-2-RELATED"/>
    <property type="match status" value="1"/>
</dbReference>
<dbReference type="InterPro" id="IPR043519">
    <property type="entry name" value="NT_sf"/>
</dbReference>
<feature type="region of interest" description="Disordered" evidence="1">
    <location>
        <begin position="925"/>
        <end position="1001"/>
    </location>
</feature>
<dbReference type="GO" id="GO:0043634">
    <property type="term" value="P:polyadenylation-dependent ncRNA catabolic process"/>
    <property type="evidence" value="ECO:0007669"/>
    <property type="project" value="TreeGrafter"/>
</dbReference>
<dbReference type="GO" id="GO:0031123">
    <property type="term" value="P:RNA 3'-end processing"/>
    <property type="evidence" value="ECO:0007669"/>
    <property type="project" value="TreeGrafter"/>
</dbReference>
<feature type="region of interest" description="Disordered" evidence="1">
    <location>
        <begin position="1763"/>
        <end position="1900"/>
    </location>
</feature>
<dbReference type="PANTHER" id="PTHR23092">
    <property type="entry name" value="POLY(A) RNA POLYMERASE"/>
    <property type="match status" value="1"/>
</dbReference>
<feature type="compositionally biased region" description="Low complexity" evidence="1">
    <location>
        <begin position="1829"/>
        <end position="1867"/>
    </location>
</feature>
<feature type="compositionally biased region" description="Basic residues" evidence="1">
    <location>
        <begin position="983"/>
        <end position="1001"/>
    </location>
</feature>
<feature type="compositionally biased region" description="Basic and acidic residues" evidence="1">
    <location>
        <begin position="2293"/>
        <end position="2325"/>
    </location>
</feature>
<feature type="compositionally biased region" description="Low complexity" evidence="1">
    <location>
        <begin position="187"/>
        <end position="200"/>
    </location>
</feature>
<feature type="region of interest" description="Disordered" evidence="1">
    <location>
        <begin position="1"/>
        <end position="35"/>
    </location>
</feature>
<feature type="compositionally biased region" description="Basic residues" evidence="1">
    <location>
        <begin position="793"/>
        <end position="807"/>
    </location>
</feature>
<dbReference type="EMBL" id="HBKQ01060030">
    <property type="protein sequence ID" value="CAE2287024.1"/>
    <property type="molecule type" value="Transcribed_RNA"/>
</dbReference>
<organism evidence="2">
    <name type="scientific">Odontella aurita</name>
    <dbReference type="NCBI Taxonomy" id="265563"/>
    <lineage>
        <taxon>Eukaryota</taxon>
        <taxon>Sar</taxon>
        <taxon>Stramenopiles</taxon>
        <taxon>Ochrophyta</taxon>
        <taxon>Bacillariophyta</taxon>
        <taxon>Mediophyceae</taxon>
        <taxon>Biddulphiophycidae</taxon>
        <taxon>Eupodiscales</taxon>
        <taxon>Odontellaceae</taxon>
        <taxon>Odontella</taxon>
    </lineage>
</organism>
<dbReference type="GO" id="GO:0005730">
    <property type="term" value="C:nucleolus"/>
    <property type="evidence" value="ECO:0007669"/>
    <property type="project" value="TreeGrafter"/>
</dbReference>
<protein>
    <recommendedName>
        <fullName evidence="3">Polymerase nucleotidyl transferase domain-containing protein</fullName>
    </recommendedName>
</protein>
<dbReference type="Gene3D" id="1.10.1410.10">
    <property type="match status" value="2"/>
</dbReference>
<sequence length="2343" mass="248042">MSKLDSTGTRDVASAKKKTREGTAESVEVVGESEHVDEVALVNDTVDEDESTLEADDDRISSATGTTTVTLHFDSGLALPVLVAAGGRGTASASAVVASFASASGNRRRAGGGNGGTVVVLADESVATGGVGDDVDRSLRFSALGGAAVVAPPVSPPPVLEKVKSETKSKGKGNKKKRKKAQRLAEARNAASRALAQNSRTAAGASTAQLGSWSEDVFLGFTRLAFPAAFEFAAAEKKTANAVASPIDCVDSGLVPTLTVEPTALMDPSAFLNFAESLLSEGANSGSQKDCTSSNRFHFLSGDFMKDSSNGWPKWFFELASGKKIGGDEQDRGELSQPLRLSPVLVLLARMEMSVCSAHQKFLEANNCGEMKAEAEGAVSREVIGKTETASISAHESEAIHESMLPTSGVCEEVAAEVVSSNLDPGDTFRDSLPVSNVSHAPTTPIAPPTTTTKEAGQSCSRDSVPLASIHHPDHHNDGDESSLEQWATPPEELDEEHLREHDEETLGEVCNGHHGHHDQRPPTTATPPDCTNVPVPTATSGAVAQDGSEEEIKLVNDKSKSGGEFGEHSLGNCIGSSEDPSHAVVASAYTAESPPEVVAKAVTTVTDRLRSVFSLGFDTSRVRPKSRYDVLLDLLGFFSRVRAFSNSPDVATATSSVRDIMVNSGEDRPQVAPQSANASHFNLEDVLASPLDNYISQSTSFNVAASTSETKMDAGRFLRWNELVRSALDKVGSSILRLPVSSVGEVNANSFVELADKSTSTDDLAKSIEGAKDSLALSGSRNARIASSTTSGKKKKKKKNKKKKKSTSSFVPTKAPEPELAVTADKKEATKSESAPQKEAYDGVQQKVDDVSTGNVSADDSKETNEDGQEKSDATIGTSYQGELGGKKAPEKETSSFIVKGASAMRADITVSTDGGTMVVGGSRVLQEEEHDDEGGWETVESKVARNKKSSSFASLSRKSSALSTSSFGPNRGGGDDAHSPARQRKRKDPKVRQRLKMHRSMKELVLAILDDVDTEVDRRRKHALRAINEERRKANEEKKKAQQKAAREKRIAERLGHQRIGSAGTLRPQGKSKTAALRAASLRDVVARAGPNGTMKARTPLPVRDLAHSSSMPNVVDGTDRSKRSPPSSSTPGRIKPSGVTGVMPGKVDSQATDFKSRKNMLLSSADQKTAPTVPETESGYSAGTQSNNIVAAAAETRKEPGKVTETASASMGAGAESGKEISREAKKSFRGAGKQSTPREGSSPQGRSSETQQQSSANPPLPTFLGPENTLSASSSVASSLEAPHATRLNRNNNHPHHVRQHSSSELKEDDVGYHLLRMCERLSEDMSVFMSHRAMALNARRRERGALLAALQDSVSKIWATQCHVEMYGSCATQLDLPSSDLDVVICGLDRSESAGGTTQHGQQDDSKDSHGGNNSQQEEIDDAQSAGAGESQTHEVDEASPEFSQQQYHQYQPQYQQQYQPQYQQYHGGYYPYYAPPPSPNGARVLRLAADLEHQPWAVQVKAIPTASVPVIKVLADPSRIPGAGAVDWVQVQQQQMAAAQVAVAQVAHVSPGGEAMVEERPELEHQQSGGMSCPPTVERQQSGSAALSPSTPISAPVEQQHTGGQPQPQYFTVDAATGQMIPASPPQQFFHQASFGHHVAQAMPPWRGADVLNGLISVDITFEGPEHGGIGSTAFSAGIVQDACDETGLLPEGTPVVQAIMVIKEMLAQRRLNEPFSGGLSSYALLLLVVAVMNERKIIREEMDRIDRQKRAVAAEAESNAAATSVASRSRAQSNTEQSHQHVAVAVRQKSSQEAVADAPATEEEGTVWQRSMKISGGKEGVSTSAPASMPSSAPSSVSSTAATTATEKAASSQRKSMQKSQKGHQPMQPEHPKSQKASQVKAETGKPAVPPLSSANASAAVAAKPVTANAPTSFRDALASSASKKSSAPTVPARTSTVAPTPAPAKKSSWAAIAKKKSTPAPPARPPAMKTGNVREQGKQTVQKQATAASVVPQNAEPRVNPSGQQASPGKMQDRSHQPEKKSVSDDSKSVSHQPDSAAVATTSALTPSTGSNAIAGPSTPDAPAGGTNAGKQGSSPATPLFPQGSNDVLEVLCSGEPTAGKILMHFMLFYGQHYDSQSTSIDVRGTHHPDYYKELRSEQRHQRDEHSHRQRHHHSVQDQIEYQSNCLQPALLSPFIPRKAGGSIDPISGMYTVDPIVIYDPLEGAESNNVAKSCFAWGTIRNVFAQCYMTLSGAVERGVSSSTLPSGRAASSSGCGVTDITRSKVGQNDQGIRNAAIAASPSKGDNAHHEVVDISSQEQREGDGKEGKETPSAKERASSTAVDGGSSFLALLLSF</sequence>
<feature type="compositionally biased region" description="Low complexity" evidence="1">
    <location>
        <begin position="441"/>
        <end position="453"/>
    </location>
</feature>
<feature type="compositionally biased region" description="Polar residues" evidence="1">
    <location>
        <begin position="2047"/>
        <end position="2060"/>
    </location>
</feature>
<evidence type="ECO:0008006" key="3">
    <source>
        <dbReference type="Google" id="ProtNLM"/>
    </source>
</evidence>
<feature type="compositionally biased region" description="Basic and acidic residues" evidence="1">
    <location>
        <begin position="2145"/>
        <end position="2155"/>
    </location>
</feature>
<feature type="compositionally biased region" description="Low complexity" evidence="1">
    <location>
        <begin position="1763"/>
        <end position="1780"/>
    </location>
</feature>
<feature type="compositionally biased region" description="Polar residues" evidence="1">
    <location>
        <begin position="2247"/>
        <end position="2263"/>
    </location>
</feature>
<feature type="compositionally biased region" description="Polar residues" evidence="1">
    <location>
        <begin position="1237"/>
        <end position="1261"/>
    </location>
</feature>
<name>A0A7S4K8F7_9STRA</name>
<feature type="compositionally biased region" description="Basic and acidic residues" evidence="1">
    <location>
        <begin position="1220"/>
        <end position="1230"/>
    </location>
</feature>
<feature type="compositionally biased region" description="Basic and acidic residues" evidence="1">
    <location>
        <begin position="1030"/>
        <end position="1058"/>
    </location>
</feature>
<feature type="compositionally biased region" description="Low complexity" evidence="1">
    <location>
        <begin position="1926"/>
        <end position="1960"/>
    </location>
</feature>